<evidence type="ECO:0000256" key="5">
    <source>
        <dbReference type="ARBA" id="ARBA00022763"/>
    </source>
</evidence>
<evidence type="ECO:0000259" key="11">
    <source>
        <dbReference type="Pfam" id="PF15512"/>
    </source>
</evidence>
<feature type="repeat" description="WD" evidence="9">
    <location>
        <begin position="62"/>
        <end position="103"/>
    </location>
</feature>
<comment type="similarity">
    <text evidence="2">Belongs to the WD repeat HIR1 family.</text>
</comment>
<dbReference type="PROSITE" id="PS00678">
    <property type="entry name" value="WD_REPEATS_1"/>
    <property type="match status" value="1"/>
</dbReference>
<feature type="region of interest" description="Disordered" evidence="10">
    <location>
        <begin position="460"/>
        <end position="525"/>
    </location>
</feature>
<dbReference type="Gene3D" id="2.130.10.10">
    <property type="entry name" value="YVTN repeat-like/Quinoprotein amine dehydrogenase"/>
    <property type="match status" value="1"/>
</dbReference>
<reference evidence="13" key="2">
    <citation type="submission" date="2025-09" db="UniProtKB">
        <authorList>
            <consortium name="Ensembl"/>
        </authorList>
    </citation>
    <scope>IDENTIFICATION</scope>
</reference>
<feature type="domain" description="CAF1B/HIR1 beta-propeller" evidence="12">
    <location>
        <begin position="1"/>
        <end position="289"/>
    </location>
</feature>
<evidence type="ECO:0000256" key="3">
    <source>
        <dbReference type="ARBA" id="ARBA00022574"/>
    </source>
</evidence>
<evidence type="ECO:0000256" key="7">
    <source>
        <dbReference type="ARBA" id="ARBA00023204"/>
    </source>
</evidence>
<keyword evidence="8" id="KW-0539">Nucleus</keyword>
<name>A0A8C5T0B6_9PASS</name>
<evidence type="ECO:0000313" key="13">
    <source>
        <dbReference type="Ensembl" id="ENSMCSP00000000917.1"/>
    </source>
</evidence>
<evidence type="ECO:0000256" key="6">
    <source>
        <dbReference type="ARBA" id="ARBA00022853"/>
    </source>
</evidence>
<evidence type="ECO:0000256" key="2">
    <source>
        <dbReference type="ARBA" id="ARBA00007306"/>
    </source>
</evidence>
<dbReference type="PROSITE" id="PS50082">
    <property type="entry name" value="WD_REPEATS_2"/>
    <property type="match status" value="2"/>
</dbReference>
<keyword evidence="3 9" id="KW-0853">WD repeat</keyword>
<feature type="compositionally biased region" description="Polar residues" evidence="10">
    <location>
        <begin position="429"/>
        <end position="444"/>
    </location>
</feature>
<feature type="region of interest" description="Disordered" evidence="10">
    <location>
        <begin position="353"/>
        <end position="444"/>
    </location>
</feature>
<dbReference type="InterPro" id="IPR001680">
    <property type="entry name" value="WD40_rpt"/>
</dbReference>
<evidence type="ECO:0000256" key="10">
    <source>
        <dbReference type="SAM" id="MobiDB-lite"/>
    </source>
</evidence>
<comment type="subcellular location">
    <subcellularLocation>
        <location evidence="1">Nucleus</location>
    </subcellularLocation>
</comment>
<dbReference type="InterPro" id="IPR029129">
    <property type="entry name" value="CAF1_p60_C"/>
</dbReference>
<evidence type="ECO:0000313" key="14">
    <source>
        <dbReference type="Proteomes" id="UP000694560"/>
    </source>
</evidence>
<dbReference type="InterPro" id="IPR019775">
    <property type="entry name" value="WD40_repeat_CS"/>
</dbReference>
<feature type="domain" description="Chromatin assembly factor 1 subunit B C-terminal" evidence="11">
    <location>
        <begin position="379"/>
        <end position="508"/>
    </location>
</feature>
<dbReference type="InterPro" id="IPR055410">
    <property type="entry name" value="Beta-prop_CAF1B_HIR1"/>
</dbReference>
<keyword evidence="14" id="KW-1185">Reference proteome</keyword>
<evidence type="ECO:0000256" key="9">
    <source>
        <dbReference type="PROSITE-ProRule" id="PRU00221"/>
    </source>
</evidence>
<dbReference type="Pfam" id="PF24105">
    <property type="entry name" value="Beta-prop_CAF1B_HIR1"/>
    <property type="match status" value="1"/>
</dbReference>
<dbReference type="SMART" id="SM00320">
    <property type="entry name" value="WD40"/>
    <property type="match status" value="4"/>
</dbReference>
<keyword evidence="6" id="KW-0156">Chromatin regulator</keyword>
<dbReference type="GO" id="GO:0005634">
    <property type="term" value="C:nucleus"/>
    <property type="evidence" value="ECO:0007669"/>
    <property type="project" value="UniProtKB-SubCell"/>
</dbReference>
<accession>A0A8C5T0B6</accession>
<feature type="repeat" description="WD" evidence="9">
    <location>
        <begin position="125"/>
        <end position="166"/>
    </location>
</feature>
<dbReference type="SUPFAM" id="SSF50978">
    <property type="entry name" value="WD40 repeat-like"/>
    <property type="match status" value="1"/>
</dbReference>
<evidence type="ECO:0000256" key="8">
    <source>
        <dbReference type="ARBA" id="ARBA00023242"/>
    </source>
</evidence>
<evidence type="ECO:0000256" key="1">
    <source>
        <dbReference type="ARBA" id="ARBA00004123"/>
    </source>
</evidence>
<dbReference type="GO" id="GO:0006334">
    <property type="term" value="P:nucleosome assembly"/>
    <property type="evidence" value="ECO:0007669"/>
    <property type="project" value="TreeGrafter"/>
</dbReference>
<dbReference type="Pfam" id="PF15512">
    <property type="entry name" value="CAF-1_p60_C"/>
    <property type="match status" value="1"/>
</dbReference>
<evidence type="ECO:0000256" key="4">
    <source>
        <dbReference type="ARBA" id="ARBA00022737"/>
    </source>
</evidence>
<dbReference type="InterPro" id="IPR036322">
    <property type="entry name" value="WD40_repeat_dom_sf"/>
</dbReference>
<dbReference type="FunFam" id="2.130.10.10:FF:000852">
    <property type="entry name" value="Chromatin assembly factor 1 subunit B"/>
    <property type="match status" value="1"/>
</dbReference>
<dbReference type="InterPro" id="IPR045145">
    <property type="entry name" value="PTHR15271"/>
</dbReference>
<dbReference type="GO" id="GO:0006335">
    <property type="term" value="P:DNA replication-dependent chromatin assembly"/>
    <property type="evidence" value="ECO:0007669"/>
    <property type="project" value="InterPro"/>
</dbReference>
<keyword evidence="5" id="KW-0227">DNA damage</keyword>
<keyword evidence="7" id="KW-0234">DNA repair</keyword>
<dbReference type="AlphaFoldDB" id="A0A8C5T0B6"/>
<dbReference type="InterPro" id="IPR015943">
    <property type="entry name" value="WD40/YVTN_repeat-like_dom_sf"/>
</dbReference>
<dbReference type="OrthoDB" id="71227at2759"/>
<proteinExistence type="inferred from homology"/>
<sequence length="525" mass="57500">MKVITCEIVWHNKEPVYSLDFQHGADGRINRLASAGVDTAVRIWKVEKGPDGKAIVEFLSNLARHTKAVNVVRFSPSGDILASGGDDAVILLWKLNDSKELEPLVFQDEDEAQLNKENWAVIKTLRGHLEDVYDICWTSDGNYMASASVDNTAIMWDVNKGQKVSIFNEHKSYVQGVTWDPLGQYIATLSCDRVLRMPSGSGAEGEARSFRMFHDDSMKSFFRRLTFTPDGSYLLAPAGCVESGENVTNTTYVFSRNNLKRPVGHLPCPGKGTLAVRCCPVYFELRGASAKVSEQQSTPLCPLRDEEKSLTFNGKNLIPNRSSDGSFLAISSTDGYCSFVTFEKDELGVPLKEKPQINVRTPGAADKKAKKSQPHKTISPGSRLAEGTPPSRDPTLQPRTPSTAGKELPSTPVGIKTVPVASSEERKNSQAGSQSSKNPQPRRITLTTLQSCFKTPRRINLISLKPDTPTSAYPDPVPVPPSSEQEPERPSDESLQNPPAPKRPRTEELSLPAAAGDQTSCDSNK</sequence>
<dbReference type="PANTHER" id="PTHR15271:SF4">
    <property type="entry name" value="CHROMATIN ASSEMBLY FACTOR 1 SUBUNIT B"/>
    <property type="match status" value="1"/>
</dbReference>
<dbReference type="PANTHER" id="PTHR15271">
    <property type="entry name" value="CHROMATIN ASSEMBLY FACTOR 1 SUBUNIT B"/>
    <property type="match status" value="1"/>
</dbReference>
<dbReference type="Ensembl" id="ENSMCST00000000939.1">
    <property type="protein sequence ID" value="ENSMCSP00000000917.1"/>
    <property type="gene ID" value="ENSMCSG00000000690.1"/>
</dbReference>
<reference evidence="13" key="1">
    <citation type="submission" date="2025-08" db="UniProtKB">
        <authorList>
            <consortium name="Ensembl"/>
        </authorList>
    </citation>
    <scope>IDENTIFICATION</scope>
</reference>
<dbReference type="GO" id="GO:0006281">
    <property type="term" value="P:DNA repair"/>
    <property type="evidence" value="ECO:0007669"/>
    <property type="project" value="UniProtKB-KW"/>
</dbReference>
<organism evidence="13 14">
    <name type="scientific">Malurus cyaneus samueli</name>
    <dbReference type="NCBI Taxonomy" id="2593467"/>
    <lineage>
        <taxon>Eukaryota</taxon>
        <taxon>Metazoa</taxon>
        <taxon>Chordata</taxon>
        <taxon>Craniata</taxon>
        <taxon>Vertebrata</taxon>
        <taxon>Euteleostomi</taxon>
        <taxon>Archelosauria</taxon>
        <taxon>Archosauria</taxon>
        <taxon>Dinosauria</taxon>
        <taxon>Saurischia</taxon>
        <taxon>Theropoda</taxon>
        <taxon>Coelurosauria</taxon>
        <taxon>Aves</taxon>
        <taxon>Neognathae</taxon>
        <taxon>Neoaves</taxon>
        <taxon>Telluraves</taxon>
        <taxon>Australaves</taxon>
        <taxon>Passeriformes</taxon>
        <taxon>Meliphagoidea</taxon>
        <taxon>Maluridae</taxon>
        <taxon>Malurus</taxon>
    </lineage>
</organism>
<dbReference type="Proteomes" id="UP000694560">
    <property type="component" value="Unplaced"/>
</dbReference>
<protein>
    <submittedName>
        <fullName evidence="13">Chromatin assembly factor 1 subunit B</fullName>
    </submittedName>
</protein>
<dbReference type="GO" id="GO:0033186">
    <property type="term" value="C:CAF-1 complex"/>
    <property type="evidence" value="ECO:0007669"/>
    <property type="project" value="TreeGrafter"/>
</dbReference>
<evidence type="ECO:0000259" key="12">
    <source>
        <dbReference type="Pfam" id="PF24105"/>
    </source>
</evidence>
<keyword evidence="4" id="KW-0677">Repeat</keyword>
<dbReference type="PROSITE" id="PS50294">
    <property type="entry name" value="WD_REPEATS_REGION"/>
    <property type="match status" value="2"/>
</dbReference>